<dbReference type="AlphaFoldDB" id="A0A8W8JJD5"/>
<dbReference type="FunFam" id="1.25.40.10:FF:001530">
    <property type="entry name" value="Predicted protein"/>
    <property type="match status" value="1"/>
</dbReference>
<feature type="region of interest" description="Disordered" evidence="6">
    <location>
        <begin position="1"/>
        <end position="27"/>
    </location>
</feature>
<dbReference type="InterPro" id="IPR030511">
    <property type="entry name" value="TTC26"/>
</dbReference>
<dbReference type="SUPFAM" id="SSF48452">
    <property type="entry name" value="TPR-like"/>
    <property type="match status" value="2"/>
</dbReference>
<dbReference type="GO" id="GO:0035735">
    <property type="term" value="P:intraciliary transport involved in cilium assembly"/>
    <property type="evidence" value="ECO:0007669"/>
    <property type="project" value="TreeGrafter"/>
</dbReference>
<dbReference type="Proteomes" id="UP000005408">
    <property type="component" value="Unassembled WGS sequence"/>
</dbReference>
<organism evidence="7 8">
    <name type="scientific">Magallana gigas</name>
    <name type="common">Pacific oyster</name>
    <name type="synonym">Crassostrea gigas</name>
    <dbReference type="NCBI Taxonomy" id="29159"/>
    <lineage>
        <taxon>Eukaryota</taxon>
        <taxon>Metazoa</taxon>
        <taxon>Spiralia</taxon>
        <taxon>Lophotrochozoa</taxon>
        <taxon>Mollusca</taxon>
        <taxon>Bivalvia</taxon>
        <taxon>Autobranchia</taxon>
        <taxon>Pteriomorphia</taxon>
        <taxon>Ostreida</taxon>
        <taxon>Ostreoidea</taxon>
        <taxon>Ostreidae</taxon>
        <taxon>Magallana</taxon>
    </lineage>
</organism>
<comment type="subcellular location">
    <subcellularLocation>
        <location evidence="1">Cell projection</location>
        <location evidence="1">Cilium</location>
    </subcellularLocation>
</comment>
<evidence type="ECO:0000256" key="4">
    <source>
        <dbReference type="ARBA" id="ARBA00022803"/>
    </source>
</evidence>
<dbReference type="EnsemblMetazoa" id="G1951.1">
    <property type="protein sequence ID" value="G1951.1:cds"/>
    <property type="gene ID" value="G1951"/>
</dbReference>
<dbReference type="GO" id="GO:0097546">
    <property type="term" value="C:ciliary base"/>
    <property type="evidence" value="ECO:0007669"/>
    <property type="project" value="TreeGrafter"/>
</dbReference>
<dbReference type="Gene3D" id="1.25.40.10">
    <property type="entry name" value="Tetratricopeptide repeat domain"/>
    <property type="match status" value="2"/>
</dbReference>
<dbReference type="PANTHER" id="PTHR14781">
    <property type="entry name" value="INTRAFLAGELLAR TRANSPORT PROTEIN 56"/>
    <property type="match status" value="1"/>
</dbReference>
<name>A0A8W8JJD5_MAGGI</name>
<reference evidence="7" key="1">
    <citation type="submission" date="2022-08" db="UniProtKB">
        <authorList>
            <consortium name="EnsemblMetazoa"/>
        </authorList>
    </citation>
    <scope>IDENTIFICATION</scope>
    <source>
        <strain evidence="7">05x7-T-G4-1.051#20</strain>
    </source>
</reference>
<evidence type="ECO:0000313" key="8">
    <source>
        <dbReference type="Proteomes" id="UP000005408"/>
    </source>
</evidence>
<dbReference type="PANTHER" id="PTHR14781:SF0">
    <property type="entry name" value="INTRAFLAGELLAR TRANSPORT PROTEIN 56"/>
    <property type="match status" value="1"/>
</dbReference>
<sequence>MMLSRAKPAIGPGSTTPAKENKKKKQVPKVEDFLNMRDYTGAITLLEFNRNSGKGNDETDLWIAYCAFHLGDYKRSMEEFERMTRRDGCHPDVWTNLACCYFFLGMYPEADTACAKGPKSKLQNRLLFHLSHKFGDEKRLMGHHQSLQDVIEDQLSLASIHYLRSHYQEAIDIYKRILLDNRDFLALNVYVALCYYKLDYYDVSQEVLAVYLQQYPDSAIALNLKACNHFRLYNGKAAEAELKSLQEMSSPSFVFARDLIKHNLVVFRGGEGALQVLPPLIDVLPEARLNLVIYYLKQDDIAEAYNLIKDLEPTTPQEYILKGVVNAALGQEQGSREHLKIAQQYFQLVGGSASECDTIPGRQCMSSCFFLLKQFEDVLIYLNSIKSYFYNDDSFNFNYAQAKAAVGNFKESEEVFLLIQSEKIKNDYTYLSWLARVYIMNRKSRLAWELYLKMETSGESFSLLQLIANDCYKMGQFYYAAKAFDVLERLDPNPEYWEGKRGACVGVFQMIIAGHEPRDKLQEVVQLLRNTTNPQVEYITRTMKKDTLRDVINMLRNTSNPQVEYIIRSMKKWAKENLVPLP</sequence>
<protein>
    <recommendedName>
        <fullName evidence="9">Tetratricopeptide repeat protein 26</fullName>
    </recommendedName>
</protein>
<keyword evidence="8" id="KW-1185">Reference proteome</keyword>
<evidence type="ECO:0000256" key="6">
    <source>
        <dbReference type="SAM" id="MobiDB-lite"/>
    </source>
</evidence>
<evidence type="ECO:0000256" key="3">
    <source>
        <dbReference type="ARBA" id="ARBA00022737"/>
    </source>
</evidence>
<keyword evidence="4" id="KW-0802">TPR repeat</keyword>
<evidence type="ECO:0000256" key="5">
    <source>
        <dbReference type="ARBA" id="ARBA00023273"/>
    </source>
</evidence>
<dbReference type="GO" id="GO:0030992">
    <property type="term" value="C:intraciliary transport particle B"/>
    <property type="evidence" value="ECO:0007669"/>
    <property type="project" value="TreeGrafter"/>
</dbReference>
<accession>A0A8W8JJD5</accession>
<evidence type="ECO:0000256" key="1">
    <source>
        <dbReference type="ARBA" id="ARBA00004138"/>
    </source>
</evidence>
<comment type="similarity">
    <text evidence="2">Belongs to the IFT56 family.</text>
</comment>
<evidence type="ECO:0008006" key="9">
    <source>
        <dbReference type="Google" id="ProtNLM"/>
    </source>
</evidence>
<keyword evidence="3" id="KW-0677">Repeat</keyword>
<dbReference type="GO" id="GO:0036064">
    <property type="term" value="C:ciliary basal body"/>
    <property type="evidence" value="ECO:0007669"/>
    <property type="project" value="TreeGrafter"/>
</dbReference>
<dbReference type="InterPro" id="IPR011990">
    <property type="entry name" value="TPR-like_helical_dom_sf"/>
</dbReference>
<evidence type="ECO:0000313" key="7">
    <source>
        <dbReference type="EnsemblMetazoa" id="G1951.1:cds"/>
    </source>
</evidence>
<dbReference type="GO" id="GO:0120170">
    <property type="term" value="F:intraciliary transport particle B binding"/>
    <property type="evidence" value="ECO:0007669"/>
    <property type="project" value="TreeGrafter"/>
</dbReference>
<dbReference type="GO" id="GO:0035720">
    <property type="term" value="P:intraciliary anterograde transport"/>
    <property type="evidence" value="ECO:0007669"/>
    <property type="project" value="TreeGrafter"/>
</dbReference>
<keyword evidence="5" id="KW-0966">Cell projection</keyword>
<evidence type="ECO:0000256" key="2">
    <source>
        <dbReference type="ARBA" id="ARBA00007834"/>
    </source>
</evidence>
<dbReference type="FunFam" id="1.25.40.10:FF:000271">
    <property type="entry name" value="Tetratricopeptide repeat domain 26"/>
    <property type="match status" value="1"/>
</dbReference>
<dbReference type="FunFam" id="1.25.40.10:FF:000588">
    <property type="entry name" value="Intraflagellar transport protein 56"/>
    <property type="match status" value="1"/>
</dbReference>
<proteinExistence type="inferred from homology"/>